<dbReference type="EMBL" id="JARPUR010000004">
    <property type="protein sequence ID" value="KAK4877492.1"/>
    <property type="molecule type" value="Genomic_DNA"/>
</dbReference>
<proteinExistence type="predicted"/>
<sequence>MQVGSLRELMISACSSLDPGEQFHYVILQTKLGLTQPNGFYIDMQRVKFIVERGILYGYVNWLISC</sequence>
<accession>A0AAN7PVX5</accession>
<dbReference type="Proteomes" id="UP001353858">
    <property type="component" value="Unassembled WGS sequence"/>
</dbReference>
<name>A0AAN7PVX5_9COLE</name>
<gene>
    <name evidence="1" type="ORF">RN001_009998</name>
</gene>
<keyword evidence="2" id="KW-1185">Reference proteome</keyword>
<comment type="caution">
    <text evidence="1">The sequence shown here is derived from an EMBL/GenBank/DDBJ whole genome shotgun (WGS) entry which is preliminary data.</text>
</comment>
<organism evidence="1 2">
    <name type="scientific">Aquatica leii</name>
    <dbReference type="NCBI Taxonomy" id="1421715"/>
    <lineage>
        <taxon>Eukaryota</taxon>
        <taxon>Metazoa</taxon>
        <taxon>Ecdysozoa</taxon>
        <taxon>Arthropoda</taxon>
        <taxon>Hexapoda</taxon>
        <taxon>Insecta</taxon>
        <taxon>Pterygota</taxon>
        <taxon>Neoptera</taxon>
        <taxon>Endopterygota</taxon>
        <taxon>Coleoptera</taxon>
        <taxon>Polyphaga</taxon>
        <taxon>Elateriformia</taxon>
        <taxon>Elateroidea</taxon>
        <taxon>Lampyridae</taxon>
        <taxon>Luciolinae</taxon>
        <taxon>Aquatica</taxon>
    </lineage>
</organism>
<protein>
    <submittedName>
        <fullName evidence="1">Uncharacterized protein</fullName>
    </submittedName>
</protein>
<dbReference type="AlphaFoldDB" id="A0AAN7PVX5"/>
<evidence type="ECO:0000313" key="2">
    <source>
        <dbReference type="Proteomes" id="UP001353858"/>
    </source>
</evidence>
<reference evidence="2" key="1">
    <citation type="submission" date="2023-01" db="EMBL/GenBank/DDBJ databases">
        <title>Key to firefly adult light organ development and bioluminescence: homeobox transcription factors regulate luciferase expression and transportation to peroxisome.</title>
        <authorList>
            <person name="Fu X."/>
        </authorList>
    </citation>
    <scope>NUCLEOTIDE SEQUENCE [LARGE SCALE GENOMIC DNA]</scope>
</reference>
<evidence type="ECO:0000313" key="1">
    <source>
        <dbReference type="EMBL" id="KAK4877492.1"/>
    </source>
</evidence>